<keyword evidence="3" id="KW-0808">Transferase</keyword>
<comment type="caution">
    <text evidence="8">The sequence shown here is derived from an EMBL/GenBank/DDBJ whole genome shotgun (WGS) entry which is preliminary data.</text>
</comment>
<dbReference type="PROSITE" id="PS00374">
    <property type="entry name" value="MGMT"/>
    <property type="match status" value="1"/>
</dbReference>
<accession>A0A7C3CL18</accession>
<proteinExistence type="predicted"/>
<evidence type="ECO:0000259" key="7">
    <source>
        <dbReference type="Pfam" id="PF01035"/>
    </source>
</evidence>
<evidence type="ECO:0000256" key="2">
    <source>
        <dbReference type="ARBA" id="ARBA00022603"/>
    </source>
</evidence>
<evidence type="ECO:0000256" key="3">
    <source>
        <dbReference type="ARBA" id="ARBA00022679"/>
    </source>
</evidence>
<dbReference type="InterPro" id="IPR001497">
    <property type="entry name" value="MethylDNA_cys_MeTrfase_AS"/>
</dbReference>
<protein>
    <submittedName>
        <fullName evidence="8">Methylated-DNA--[protein]-cysteine S-methyltransferase</fullName>
    </submittedName>
</protein>
<dbReference type="NCBIfam" id="TIGR00589">
    <property type="entry name" value="ogt"/>
    <property type="match status" value="1"/>
</dbReference>
<keyword evidence="4" id="KW-0227">DNA damage</keyword>
<evidence type="ECO:0000256" key="6">
    <source>
        <dbReference type="ARBA" id="ARBA00049348"/>
    </source>
</evidence>
<keyword evidence="5" id="KW-0234">DNA repair</keyword>
<dbReference type="Gene3D" id="1.10.10.10">
    <property type="entry name" value="Winged helix-like DNA-binding domain superfamily/Winged helix DNA-binding domain"/>
    <property type="match status" value="1"/>
</dbReference>
<dbReference type="SUPFAM" id="SSF46767">
    <property type="entry name" value="Methylated DNA-protein cysteine methyltransferase, C-terminal domain"/>
    <property type="match status" value="1"/>
</dbReference>
<dbReference type="InterPro" id="IPR014048">
    <property type="entry name" value="MethylDNA_cys_MeTrfase_DNA-bd"/>
</dbReference>
<evidence type="ECO:0000313" key="8">
    <source>
        <dbReference type="EMBL" id="HFC98296.1"/>
    </source>
</evidence>
<comment type="catalytic activity">
    <reaction evidence="6">
        <text>a 6-O-methyl-2'-deoxyguanosine in DNA + L-cysteinyl-[protein] = S-methyl-L-cysteinyl-[protein] + a 2'-deoxyguanosine in DNA</text>
        <dbReference type="Rhea" id="RHEA:24000"/>
        <dbReference type="Rhea" id="RHEA-COMP:10131"/>
        <dbReference type="Rhea" id="RHEA-COMP:10132"/>
        <dbReference type="Rhea" id="RHEA-COMP:11367"/>
        <dbReference type="Rhea" id="RHEA-COMP:11368"/>
        <dbReference type="ChEBI" id="CHEBI:29950"/>
        <dbReference type="ChEBI" id="CHEBI:82612"/>
        <dbReference type="ChEBI" id="CHEBI:85445"/>
        <dbReference type="ChEBI" id="CHEBI:85448"/>
        <dbReference type="EC" id="2.1.1.63"/>
    </reaction>
</comment>
<dbReference type="Pfam" id="PF01035">
    <property type="entry name" value="DNA_binding_1"/>
    <property type="match status" value="1"/>
</dbReference>
<dbReference type="PANTHER" id="PTHR10815:SF13">
    <property type="entry name" value="METHYLATED-DNA--PROTEIN-CYSTEINE METHYLTRANSFERASE"/>
    <property type="match status" value="1"/>
</dbReference>
<evidence type="ECO:0000256" key="4">
    <source>
        <dbReference type="ARBA" id="ARBA00022763"/>
    </source>
</evidence>
<dbReference type="CDD" id="cd06445">
    <property type="entry name" value="ATase"/>
    <property type="match status" value="1"/>
</dbReference>
<keyword evidence="2" id="KW-0489">Methyltransferase</keyword>
<comment type="catalytic activity">
    <reaction evidence="1">
        <text>a 4-O-methyl-thymidine in DNA + L-cysteinyl-[protein] = a thymidine in DNA + S-methyl-L-cysteinyl-[protein]</text>
        <dbReference type="Rhea" id="RHEA:53428"/>
        <dbReference type="Rhea" id="RHEA-COMP:10131"/>
        <dbReference type="Rhea" id="RHEA-COMP:10132"/>
        <dbReference type="Rhea" id="RHEA-COMP:13555"/>
        <dbReference type="Rhea" id="RHEA-COMP:13556"/>
        <dbReference type="ChEBI" id="CHEBI:29950"/>
        <dbReference type="ChEBI" id="CHEBI:82612"/>
        <dbReference type="ChEBI" id="CHEBI:137386"/>
        <dbReference type="ChEBI" id="CHEBI:137387"/>
        <dbReference type="EC" id="2.1.1.63"/>
    </reaction>
</comment>
<feature type="domain" description="Methylated-DNA-[protein]-cysteine S-methyltransferase DNA binding" evidence="7">
    <location>
        <begin position="72"/>
        <end position="148"/>
    </location>
</feature>
<sequence length="149" mass="16729">MGRLSFCGRSVVVLLEDDRIIRVILGEAPGLSFPALSPAHLGLVEEEFRAYFEGERSFPELPFKLEVSPSARRCLYLLREIPRGEVRTYGWVARRMGYSRAARAVGRILSANPLPLLFPCHRVVGQRGLGGFSAGREWKEFLLRLEGAL</sequence>
<dbReference type="InterPro" id="IPR036217">
    <property type="entry name" value="MethylDNA_cys_MeTrfase_DNAb"/>
</dbReference>
<organism evidence="8">
    <name type="scientific">Thermosulfurimonas dismutans</name>
    <dbReference type="NCBI Taxonomy" id="999894"/>
    <lineage>
        <taxon>Bacteria</taxon>
        <taxon>Pseudomonadati</taxon>
        <taxon>Thermodesulfobacteriota</taxon>
        <taxon>Thermodesulfobacteria</taxon>
        <taxon>Thermodesulfobacteriales</taxon>
        <taxon>Thermodesulfobacteriaceae</taxon>
        <taxon>Thermosulfurimonas</taxon>
    </lineage>
</organism>
<evidence type="ECO:0000256" key="1">
    <source>
        <dbReference type="ARBA" id="ARBA00001286"/>
    </source>
</evidence>
<dbReference type="EMBL" id="DRMH01000101">
    <property type="protein sequence ID" value="HFC98296.1"/>
    <property type="molecule type" value="Genomic_DNA"/>
</dbReference>
<dbReference type="AlphaFoldDB" id="A0A7C3CL18"/>
<dbReference type="PANTHER" id="PTHR10815">
    <property type="entry name" value="METHYLATED-DNA--PROTEIN-CYSTEINE METHYLTRANSFERASE"/>
    <property type="match status" value="1"/>
</dbReference>
<dbReference type="Proteomes" id="UP000886043">
    <property type="component" value="Unassembled WGS sequence"/>
</dbReference>
<dbReference type="InterPro" id="IPR036388">
    <property type="entry name" value="WH-like_DNA-bd_sf"/>
</dbReference>
<evidence type="ECO:0000256" key="5">
    <source>
        <dbReference type="ARBA" id="ARBA00023204"/>
    </source>
</evidence>
<dbReference type="GO" id="GO:0003908">
    <property type="term" value="F:methylated-DNA-[protein]-cysteine S-methyltransferase activity"/>
    <property type="evidence" value="ECO:0007669"/>
    <property type="project" value="UniProtKB-EC"/>
</dbReference>
<reference evidence="8" key="1">
    <citation type="journal article" date="2020" name="mSystems">
        <title>Genome- and Community-Level Interaction Insights into Carbon Utilization and Element Cycling Functions of Hydrothermarchaeota in Hydrothermal Sediment.</title>
        <authorList>
            <person name="Zhou Z."/>
            <person name="Liu Y."/>
            <person name="Xu W."/>
            <person name="Pan J."/>
            <person name="Luo Z.H."/>
            <person name="Li M."/>
        </authorList>
    </citation>
    <scope>NUCLEOTIDE SEQUENCE [LARGE SCALE GENOMIC DNA]</scope>
    <source>
        <strain evidence="8">HyVt-483</strain>
    </source>
</reference>
<gene>
    <name evidence="8" type="ORF">ENJ40_07565</name>
</gene>
<dbReference type="GO" id="GO:0006281">
    <property type="term" value="P:DNA repair"/>
    <property type="evidence" value="ECO:0007669"/>
    <property type="project" value="UniProtKB-KW"/>
</dbReference>
<name>A0A7C3CL18_9BACT</name>
<dbReference type="GO" id="GO:0032259">
    <property type="term" value="P:methylation"/>
    <property type="evidence" value="ECO:0007669"/>
    <property type="project" value="UniProtKB-KW"/>
</dbReference>